<dbReference type="Proteomes" id="UP000326198">
    <property type="component" value="Unassembled WGS sequence"/>
</dbReference>
<evidence type="ECO:0000313" key="3">
    <source>
        <dbReference type="Proteomes" id="UP000326198"/>
    </source>
</evidence>
<evidence type="ECO:0000256" key="1">
    <source>
        <dbReference type="SAM" id="SignalP"/>
    </source>
</evidence>
<sequence>MQLANFLTLLPTFALLSSAWPTVHGRSKIVARADEPPTLNGIATDYEKLSPGDTDWLLSHLTRKELEKLHDCAAPEATCAGHLPDLARRAGELGLLAPFDNSR</sequence>
<organism evidence="2 3">
    <name type="scientific">Aspergillus bertholletiae</name>
    <dbReference type="NCBI Taxonomy" id="1226010"/>
    <lineage>
        <taxon>Eukaryota</taxon>
        <taxon>Fungi</taxon>
        <taxon>Dikarya</taxon>
        <taxon>Ascomycota</taxon>
        <taxon>Pezizomycotina</taxon>
        <taxon>Eurotiomycetes</taxon>
        <taxon>Eurotiomycetidae</taxon>
        <taxon>Eurotiales</taxon>
        <taxon>Aspergillaceae</taxon>
        <taxon>Aspergillus</taxon>
        <taxon>Aspergillus subgen. Circumdati</taxon>
    </lineage>
</organism>
<feature type="signal peptide" evidence="1">
    <location>
        <begin position="1"/>
        <end position="25"/>
    </location>
</feature>
<evidence type="ECO:0000313" key="2">
    <source>
        <dbReference type="EMBL" id="KAE8375675.1"/>
    </source>
</evidence>
<protein>
    <submittedName>
        <fullName evidence="2">Uncharacterized protein</fullName>
    </submittedName>
</protein>
<accession>A0A5N7B0Y4</accession>
<feature type="chain" id="PRO_5024836270" evidence="1">
    <location>
        <begin position="26"/>
        <end position="103"/>
    </location>
</feature>
<proteinExistence type="predicted"/>
<reference evidence="2 3" key="1">
    <citation type="submission" date="2019-04" db="EMBL/GenBank/DDBJ databases">
        <title>Friends and foes A comparative genomics studyof 23 Aspergillus species from section Flavi.</title>
        <authorList>
            <consortium name="DOE Joint Genome Institute"/>
            <person name="Kjaerbolling I."/>
            <person name="Vesth T."/>
            <person name="Frisvad J.C."/>
            <person name="Nybo J.L."/>
            <person name="Theobald S."/>
            <person name="Kildgaard S."/>
            <person name="Isbrandt T."/>
            <person name="Kuo A."/>
            <person name="Sato A."/>
            <person name="Lyhne E.K."/>
            <person name="Kogle M.E."/>
            <person name="Wiebenga A."/>
            <person name="Kun R.S."/>
            <person name="Lubbers R.J."/>
            <person name="Makela M.R."/>
            <person name="Barry K."/>
            <person name="Chovatia M."/>
            <person name="Clum A."/>
            <person name="Daum C."/>
            <person name="Haridas S."/>
            <person name="He G."/>
            <person name="LaButti K."/>
            <person name="Lipzen A."/>
            <person name="Mondo S."/>
            <person name="Riley R."/>
            <person name="Salamov A."/>
            <person name="Simmons B.A."/>
            <person name="Magnuson J.K."/>
            <person name="Henrissat B."/>
            <person name="Mortensen U.H."/>
            <person name="Larsen T.O."/>
            <person name="Devries R.P."/>
            <person name="Grigoriev I.V."/>
            <person name="Machida M."/>
            <person name="Baker S.E."/>
            <person name="Andersen M.R."/>
        </authorList>
    </citation>
    <scope>NUCLEOTIDE SEQUENCE [LARGE SCALE GENOMIC DNA]</scope>
    <source>
        <strain evidence="2 3">IBT 29228</strain>
    </source>
</reference>
<dbReference type="AlphaFoldDB" id="A0A5N7B0Y4"/>
<dbReference type="OrthoDB" id="4449567at2759"/>
<name>A0A5N7B0Y4_9EURO</name>
<keyword evidence="3" id="KW-1185">Reference proteome</keyword>
<dbReference type="EMBL" id="ML736255">
    <property type="protein sequence ID" value="KAE8375675.1"/>
    <property type="molecule type" value="Genomic_DNA"/>
</dbReference>
<gene>
    <name evidence="2" type="ORF">BDV26DRAFT_294790</name>
</gene>
<keyword evidence="1" id="KW-0732">Signal</keyword>